<evidence type="ECO:0000256" key="6">
    <source>
        <dbReference type="ARBA" id="ARBA00022490"/>
    </source>
</evidence>
<evidence type="ECO:0000256" key="7">
    <source>
        <dbReference type="ARBA" id="ARBA00022618"/>
    </source>
</evidence>
<dbReference type="GO" id="GO:0051315">
    <property type="term" value="P:attachment of mitotic spindle microtubules to kinetochore"/>
    <property type="evidence" value="ECO:0007669"/>
    <property type="project" value="EnsemblFungi"/>
</dbReference>
<dbReference type="PIRSF" id="PIRSF017126">
    <property type="entry name" value="Condensin_H"/>
    <property type="match status" value="1"/>
</dbReference>
<dbReference type="GO" id="GO:0007076">
    <property type="term" value="P:mitotic chromosome condensation"/>
    <property type="evidence" value="ECO:0007669"/>
    <property type="project" value="EnsemblFungi"/>
</dbReference>
<dbReference type="PANTHER" id="PTHR13108:SF9">
    <property type="entry name" value="CONDENSIN COMPLEX SUBUNIT 2"/>
    <property type="match status" value="1"/>
</dbReference>
<dbReference type="GO" id="GO:0051301">
    <property type="term" value="P:cell division"/>
    <property type="evidence" value="ECO:0007669"/>
    <property type="project" value="UniProtKB-KW"/>
</dbReference>
<feature type="region of interest" description="Disordered" evidence="12">
    <location>
        <begin position="329"/>
        <end position="353"/>
    </location>
</feature>
<protein>
    <recommendedName>
        <fullName evidence="4 11">Condensin complex subunit 2</fullName>
    </recommendedName>
</protein>
<organism evidence="13 14">
    <name type="scientific">Neolecta irregularis (strain DAH-3)</name>
    <dbReference type="NCBI Taxonomy" id="1198029"/>
    <lineage>
        <taxon>Eukaryota</taxon>
        <taxon>Fungi</taxon>
        <taxon>Dikarya</taxon>
        <taxon>Ascomycota</taxon>
        <taxon>Taphrinomycotina</taxon>
        <taxon>Neolectales</taxon>
        <taxon>Neolectaceae</taxon>
        <taxon>Neolecta</taxon>
    </lineage>
</organism>
<dbReference type="GO" id="GO:0005737">
    <property type="term" value="C:cytoplasm"/>
    <property type="evidence" value="ECO:0007669"/>
    <property type="project" value="UniProtKB-SubCell"/>
</dbReference>
<feature type="compositionally biased region" description="Basic and acidic residues" evidence="12">
    <location>
        <begin position="35"/>
        <end position="51"/>
    </location>
</feature>
<dbReference type="GO" id="GO:0003690">
    <property type="term" value="F:double-stranded DNA binding"/>
    <property type="evidence" value="ECO:0007669"/>
    <property type="project" value="EnsemblFungi"/>
</dbReference>
<dbReference type="EMBL" id="LXFE01000663">
    <property type="protein sequence ID" value="OLL24718.1"/>
    <property type="molecule type" value="Genomic_DNA"/>
</dbReference>
<dbReference type="InterPro" id="IPR022816">
    <property type="entry name" value="Condensin_barren_su2"/>
</dbReference>
<evidence type="ECO:0000256" key="2">
    <source>
        <dbReference type="ARBA" id="ARBA00004496"/>
    </source>
</evidence>
<keyword evidence="5" id="KW-0158">Chromosome</keyword>
<comment type="subcellular location">
    <subcellularLocation>
        <location evidence="1">Chromosome</location>
    </subcellularLocation>
    <subcellularLocation>
        <location evidence="2">Cytoplasm</location>
    </subcellularLocation>
</comment>
<dbReference type="PANTHER" id="PTHR13108">
    <property type="entry name" value="CONDENSIN COMPLEX SUBUNIT 2"/>
    <property type="match status" value="1"/>
</dbReference>
<keyword evidence="7 11" id="KW-0132">Cell division</keyword>
<name>A0A1U7LQ16_NEOID</name>
<dbReference type="GO" id="GO:0033553">
    <property type="term" value="C:rDNA heterochromatin"/>
    <property type="evidence" value="ECO:0007669"/>
    <property type="project" value="EnsemblFungi"/>
</dbReference>
<dbReference type="GO" id="GO:0003697">
    <property type="term" value="F:single-stranded DNA binding"/>
    <property type="evidence" value="ECO:0007669"/>
    <property type="project" value="EnsemblFungi"/>
</dbReference>
<dbReference type="OrthoDB" id="362021at2759"/>
<dbReference type="Pfam" id="PF05786">
    <property type="entry name" value="Cnd2"/>
    <property type="match status" value="1"/>
</dbReference>
<dbReference type="AlphaFoldDB" id="A0A1U7LQ16"/>
<feature type="compositionally biased region" description="Acidic residues" evidence="12">
    <location>
        <begin position="341"/>
        <end position="353"/>
    </location>
</feature>
<dbReference type="Proteomes" id="UP000186594">
    <property type="component" value="Unassembled WGS sequence"/>
</dbReference>
<evidence type="ECO:0000256" key="3">
    <source>
        <dbReference type="ARBA" id="ARBA00009471"/>
    </source>
</evidence>
<dbReference type="GO" id="GO:0000796">
    <property type="term" value="C:condensin complex"/>
    <property type="evidence" value="ECO:0007669"/>
    <property type="project" value="EnsemblFungi"/>
</dbReference>
<evidence type="ECO:0000256" key="8">
    <source>
        <dbReference type="ARBA" id="ARBA00022776"/>
    </source>
</evidence>
<keyword evidence="6" id="KW-0963">Cytoplasm</keyword>
<keyword evidence="14" id="KW-1185">Reference proteome</keyword>
<evidence type="ECO:0000256" key="5">
    <source>
        <dbReference type="ARBA" id="ARBA00022454"/>
    </source>
</evidence>
<dbReference type="GO" id="GO:0061638">
    <property type="term" value="C:CENP-A containing chromatin"/>
    <property type="evidence" value="ECO:0007669"/>
    <property type="project" value="EnsemblFungi"/>
</dbReference>
<evidence type="ECO:0000256" key="9">
    <source>
        <dbReference type="ARBA" id="ARBA00023067"/>
    </source>
</evidence>
<dbReference type="GO" id="GO:0016887">
    <property type="term" value="F:ATP hydrolysis activity"/>
    <property type="evidence" value="ECO:0007669"/>
    <property type="project" value="EnsemblFungi"/>
</dbReference>
<keyword evidence="10 11" id="KW-0131">Cell cycle</keyword>
<keyword evidence="9 11" id="KW-0226">DNA condensation</keyword>
<evidence type="ECO:0000313" key="13">
    <source>
        <dbReference type="EMBL" id="OLL24718.1"/>
    </source>
</evidence>
<feature type="region of interest" description="Disordered" evidence="12">
    <location>
        <begin position="181"/>
        <end position="202"/>
    </location>
</feature>
<evidence type="ECO:0000313" key="14">
    <source>
        <dbReference type="Proteomes" id="UP000186594"/>
    </source>
</evidence>
<accession>A0A1U7LQ16</accession>
<keyword evidence="8 11" id="KW-0498">Mitosis</keyword>
<evidence type="ECO:0000256" key="12">
    <source>
        <dbReference type="SAM" id="MobiDB-lite"/>
    </source>
</evidence>
<gene>
    <name evidence="13" type="ORF">NEOLI_002954</name>
</gene>
<comment type="similarity">
    <text evidence="3 11">Belongs to the CND2 (condensin subunit 2) family.</text>
</comment>
<dbReference type="STRING" id="1198029.A0A1U7LQ16"/>
<evidence type="ECO:0000256" key="1">
    <source>
        <dbReference type="ARBA" id="ARBA00004286"/>
    </source>
</evidence>
<proteinExistence type="inferred from homology"/>
<feature type="region of interest" description="Disordered" evidence="12">
    <location>
        <begin position="1"/>
        <end position="84"/>
    </location>
</feature>
<dbReference type="GO" id="GO:0003682">
    <property type="term" value="F:chromatin binding"/>
    <property type="evidence" value="ECO:0007669"/>
    <property type="project" value="TreeGrafter"/>
</dbReference>
<evidence type="ECO:0000256" key="10">
    <source>
        <dbReference type="ARBA" id="ARBA00023306"/>
    </source>
</evidence>
<evidence type="ECO:0000256" key="11">
    <source>
        <dbReference type="PIRNR" id="PIRNR017126"/>
    </source>
</evidence>
<sequence length="742" mass="83473">MQPPAKHSRHKSLIRSPSKNGATPLSRLVPLNDDSAEKQRRRDEKSARDIQNRSNLIAAATPRRALPHQTHFGSSPLTPDDQRPKGLVPITPAVKVPILADFEEWMKLATDNKINATNSWNFALIDYFHEMSLLRDGDGINFQKASCTLDGCVKIYTSRIDSVATETGKLLSGLADSSTSKKVQSEEDGDLGSGDEKAKKRRANRSEATLVKDFAVLQIKKFDLEFSVDPLFKKTSADFDEGGAKGLLLNHLCIDGEGRIVFDASDAAVKDKKDETNEHIDIDIFSLRNRFLPDLELLDEKDICPSLKDFEFGNCKNFDIPWAKDHLDSKTENSDSSLVNDGDDPALLEDNDSDPGVDLSFMNGLEDDNPIFGEGGDAWANESVAGEMERASEGFGPLKNLTESDYVMVMKAGDENNLFAYFDQALRRNWAGPEHWRIQRLKKENSSSAEPRKRKEKEVFQIDFMDADNLDEDSLFSQGGATIYLPKTQWKSTTRNLLPDDIHFSSKQLLSLFIKPNYIQMAQIEMANMLIWTKSFGRMRIRQSIMKAMTAWKHDKFSTNDVVPKQTYDANFFHDDDGGVMIPDDDDDFVDARESPDIPTATQEGNFGSDLIAQARRAKSEYVNFARVAKKVDVRKLKENIWQQLDLEDKQELPDEDTMMMDLDVPSLPPKSTSNEPRRFTEIINGLAKSYTEKAMADISTSFCFICLLHLANEKGLEIKGSEQLDDLIISKDLTVEGTEDF</sequence>
<comment type="function">
    <text evidence="11">Regulatory subunit of the condensin complex, a complex required for conversion of interphase chromatin into mitotic-like condense chromosomes.</text>
</comment>
<dbReference type="GO" id="GO:0005634">
    <property type="term" value="C:nucleus"/>
    <property type="evidence" value="ECO:0007669"/>
    <property type="project" value="EnsemblFungi"/>
</dbReference>
<feature type="compositionally biased region" description="Basic residues" evidence="12">
    <location>
        <begin position="1"/>
        <end position="13"/>
    </location>
</feature>
<evidence type="ECO:0000256" key="4">
    <source>
        <dbReference type="ARBA" id="ARBA00016065"/>
    </source>
</evidence>
<comment type="caution">
    <text evidence="13">The sequence shown here is derived from an EMBL/GenBank/DDBJ whole genome shotgun (WGS) entry which is preliminary data.</text>
</comment>
<reference evidence="13 14" key="1">
    <citation type="submission" date="2016-04" db="EMBL/GenBank/DDBJ databases">
        <title>Evolutionary innovation and constraint leading to complex multicellularity in the Ascomycota.</title>
        <authorList>
            <person name="Cisse O."/>
            <person name="Nguyen A."/>
            <person name="Hewitt D.A."/>
            <person name="Jedd G."/>
            <person name="Stajich J.E."/>
        </authorList>
    </citation>
    <scope>NUCLEOTIDE SEQUENCE [LARGE SCALE GENOMIC DNA]</scope>
    <source>
        <strain evidence="13 14">DAH-3</strain>
    </source>
</reference>
<dbReference type="OMA" id="FRKTCAD"/>